<dbReference type="CDD" id="cd07085">
    <property type="entry name" value="ALDH_F6_MMSDH"/>
    <property type="match status" value="1"/>
</dbReference>
<dbReference type="InterPro" id="IPR016162">
    <property type="entry name" value="Ald_DH_N"/>
</dbReference>
<dbReference type="FunFam" id="3.40.309.10:FF:000002">
    <property type="entry name" value="Methylmalonate-semialdehyde dehydrogenase (Acylating)"/>
    <property type="match status" value="1"/>
</dbReference>
<dbReference type="InterPro" id="IPR016163">
    <property type="entry name" value="Ald_DH_C"/>
</dbReference>
<name>A0A7S1FFP7_NOCSC</name>
<dbReference type="AlphaFoldDB" id="A0A7S1FFP7"/>
<protein>
    <recommendedName>
        <fullName evidence="2">methylmalonate-semialdehyde dehydrogenase (CoA acylating)</fullName>
        <ecNumber evidence="2">1.2.1.27</ecNumber>
    </recommendedName>
</protein>
<proteinExistence type="inferred from homology"/>
<dbReference type="PANTHER" id="PTHR43866:SF3">
    <property type="entry name" value="METHYLMALONATE-SEMIALDEHYDE DEHYDROGENASE [ACYLATING], MITOCHONDRIAL"/>
    <property type="match status" value="1"/>
</dbReference>
<dbReference type="InterPro" id="IPR010061">
    <property type="entry name" value="MeMal-semiAld_DH"/>
</dbReference>
<dbReference type="InterPro" id="IPR016160">
    <property type="entry name" value="Ald_DH_CS_CYS"/>
</dbReference>
<dbReference type="EC" id="1.2.1.27" evidence="2"/>
<dbReference type="GO" id="GO:0005739">
    <property type="term" value="C:mitochondrion"/>
    <property type="evidence" value="ECO:0007669"/>
    <property type="project" value="TreeGrafter"/>
</dbReference>
<feature type="domain" description="Aldehyde dehydrogenase" evidence="5">
    <location>
        <begin position="30"/>
        <end position="493"/>
    </location>
</feature>
<dbReference type="Gene3D" id="3.40.605.10">
    <property type="entry name" value="Aldehyde Dehydrogenase, Chain A, domain 1"/>
    <property type="match status" value="1"/>
</dbReference>
<keyword evidence="3" id="KW-0560">Oxidoreductase</keyword>
<dbReference type="EMBL" id="HBFQ01056301">
    <property type="protein sequence ID" value="CAD8865569.1"/>
    <property type="molecule type" value="Transcribed_RNA"/>
</dbReference>
<dbReference type="GO" id="GO:0004491">
    <property type="term" value="F:methylmalonate-semialdehyde dehydrogenase (acylating, NAD) activity"/>
    <property type="evidence" value="ECO:0007669"/>
    <property type="project" value="UniProtKB-EC"/>
</dbReference>
<dbReference type="GO" id="GO:0006210">
    <property type="term" value="P:thymine catabolic process"/>
    <property type="evidence" value="ECO:0007669"/>
    <property type="project" value="TreeGrafter"/>
</dbReference>
<dbReference type="InterPro" id="IPR016161">
    <property type="entry name" value="Ald_DH/histidinol_DH"/>
</dbReference>
<comment type="similarity">
    <text evidence="1">Belongs to the aldehyde dehydrogenase family.</text>
</comment>
<dbReference type="PANTHER" id="PTHR43866">
    <property type="entry name" value="MALONATE-SEMIALDEHYDE DEHYDROGENASE"/>
    <property type="match status" value="1"/>
</dbReference>
<evidence type="ECO:0000256" key="2">
    <source>
        <dbReference type="ARBA" id="ARBA00013048"/>
    </source>
</evidence>
<dbReference type="NCBIfam" id="TIGR01722">
    <property type="entry name" value="MMSDH"/>
    <property type="match status" value="1"/>
</dbReference>
<dbReference type="Pfam" id="PF00171">
    <property type="entry name" value="Aldedh"/>
    <property type="match status" value="1"/>
</dbReference>
<dbReference type="InterPro" id="IPR015590">
    <property type="entry name" value="Aldehyde_DH_dom"/>
</dbReference>
<dbReference type="Gene3D" id="3.40.309.10">
    <property type="entry name" value="Aldehyde Dehydrogenase, Chain A, domain 2"/>
    <property type="match status" value="1"/>
</dbReference>
<dbReference type="SUPFAM" id="SSF53720">
    <property type="entry name" value="ALDH-like"/>
    <property type="match status" value="1"/>
</dbReference>
<evidence type="ECO:0000259" key="5">
    <source>
        <dbReference type="Pfam" id="PF00171"/>
    </source>
</evidence>
<gene>
    <name evidence="6" type="ORF">NSCI0253_LOCUS39924</name>
</gene>
<evidence type="ECO:0000313" key="6">
    <source>
        <dbReference type="EMBL" id="CAD8865569.1"/>
    </source>
</evidence>
<evidence type="ECO:0000256" key="3">
    <source>
        <dbReference type="ARBA" id="ARBA00023002"/>
    </source>
</evidence>
<evidence type="ECO:0000256" key="1">
    <source>
        <dbReference type="ARBA" id="ARBA00009986"/>
    </source>
</evidence>
<organism evidence="6">
    <name type="scientific">Noctiluca scintillans</name>
    <name type="common">Sea sparkle</name>
    <name type="synonym">Red tide dinoflagellate</name>
    <dbReference type="NCBI Taxonomy" id="2966"/>
    <lineage>
        <taxon>Eukaryota</taxon>
        <taxon>Sar</taxon>
        <taxon>Alveolata</taxon>
        <taxon>Dinophyceae</taxon>
        <taxon>Noctilucales</taxon>
        <taxon>Noctilucaceae</taxon>
        <taxon>Noctiluca</taxon>
    </lineage>
</organism>
<reference evidence="6" key="1">
    <citation type="submission" date="2021-01" db="EMBL/GenBank/DDBJ databases">
        <authorList>
            <person name="Corre E."/>
            <person name="Pelletier E."/>
            <person name="Niang G."/>
            <person name="Scheremetjew M."/>
            <person name="Finn R."/>
            <person name="Kale V."/>
            <person name="Holt S."/>
            <person name="Cochrane G."/>
            <person name="Meng A."/>
            <person name="Brown T."/>
            <person name="Cohen L."/>
        </authorList>
    </citation>
    <scope>NUCLEOTIDE SEQUENCE</scope>
</reference>
<keyword evidence="4" id="KW-0520">NAD</keyword>
<dbReference type="GO" id="GO:0006574">
    <property type="term" value="P:L-valine catabolic process"/>
    <property type="evidence" value="ECO:0007669"/>
    <property type="project" value="TreeGrafter"/>
</dbReference>
<sequence>MRVVVRVPSFALAGRRSVVTVPNFLQGKAVESSSTTWYDVHNPATNELVARVPQSTQEEMRAAVDSARGAFKTWREKPITARQRVMFHLAQLVRDNTQTLAEIITQEQGKTIADAKGDVFRGLEVVENCCNMAALQMGEFSEGVATDVDCYSIRQPLGVCAGIAPFNFPAMIPLWMAPVAITCGNTYVMKPSERVPLTTMKLVELMSEAGVPEGVVNVIHGGPEAVNFICDAPEIKAISFVGGNAAGKHIHARGTANGKRVQSNMGAKNHGVVMPDADKETVLNNLCGAAFGAAGQRCMALSTAVFVGDAESWIPDLAEKAKKLTVGPGNDSAVDVGPVISPAAKARIEGLIESADKQGATIVLDGRSPVISGFPSGNFVAPTIISDVKTSMDCYQQEIFGPALVILKADTLEEAIEIINANPYGNGTAIFTSSGAVARKFQHDVDCGQVGINIPIPVPLPHFSFTGSRGSFIGSTNFYGKSGMHFFTQVKTVTASWKHQSVLTTSMPTSKD</sequence>
<evidence type="ECO:0000256" key="4">
    <source>
        <dbReference type="ARBA" id="ARBA00023027"/>
    </source>
</evidence>
<dbReference type="FunFam" id="3.40.605.10:FF:000003">
    <property type="entry name" value="Methylmalonate-semialdehyde dehydrogenase [acylating]"/>
    <property type="match status" value="1"/>
</dbReference>
<dbReference type="PROSITE" id="PS00070">
    <property type="entry name" value="ALDEHYDE_DEHYDR_CYS"/>
    <property type="match status" value="1"/>
</dbReference>
<accession>A0A7S1FFP7</accession>